<evidence type="ECO:0000313" key="3">
    <source>
        <dbReference type="Proteomes" id="UP001447188"/>
    </source>
</evidence>
<name>A0ABR3G6V5_9PEZI</name>
<organism evidence="2 3">
    <name type="scientific">Discina gigas</name>
    <dbReference type="NCBI Taxonomy" id="1032678"/>
    <lineage>
        <taxon>Eukaryota</taxon>
        <taxon>Fungi</taxon>
        <taxon>Dikarya</taxon>
        <taxon>Ascomycota</taxon>
        <taxon>Pezizomycotina</taxon>
        <taxon>Pezizomycetes</taxon>
        <taxon>Pezizales</taxon>
        <taxon>Discinaceae</taxon>
        <taxon>Discina</taxon>
    </lineage>
</organism>
<keyword evidence="3" id="KW-1185">Reference proteome</keyword>
<accession>A0ABR3G6V5</accession>
<protein>
    <submittedName>
        <fullName evidence="2">Uncharacterized protein</fullName>
    </submittedName>
</protein>
<evidence type="ECO:0000256" key="1">
    <source>
        <dbReference type="SAM" id="Coils"/>
    </source>
</evidence>
<proteinExistence type="predicted"/>
<comment type="caution">
    <text evidence="2">The sequence shown here is derived from an EMBL/GenBank/DDBJ whole genome shotgun (WGS) entry which is preliminary data.</text>
</comment>
<sequence>MDPETATAQALIQPTHFRNAVIRSLLQENNALKLKIGHLEIKEQAIAELNNENDTLKTRTKECRRLSNKVDRLEERIAGVVAWAVWAVSCTLRRLLASDRSLIHASIHASTHTSINQSSYITVPTYIAPIQVVAQSYHSAQYGRIALILIRCNNVLGVLLASNISTADLFWKLAELPTLAHAGMLNTENEEMKVELVKKEARIGELEAEVGRIGGALEARISELLQWKSQQEQDTRERAVELNRLKDTIEELQADATKRTRAETAGVQAEEAGLQAEGSDRDSLAEFAKEIKQSLRDFEKSNKEVVKGFTNATKNVGGLAGRLGLENVSLLMFLWFLNKVWDCTKLGIRPRNLTLHSKTLRKQVVFVRLQMQGSKGRPVRDEQVRISNAARVKRSTRDKKWRWQVVGVALR</sequence>
<evidence type="ECO:0000313" key="2">
    <source>
        <dbReference type="EMBL" id="KAL0631682.1"/>
    </source>
</evidence>
<gene>
    <name evidence="2" type="ORF">Q9L58_009448</name>
</gene>
<reference evidence="2 3" key="1">
    <citation type="submission" date="2024-02" db="EMBL/GenBank/DDBJ databases">
        <title>Discinaceae phylogenomics.</title>
        <authorList>
            <person name="Dirks A.C."/>
            <person name="James T.Y."/>
        </authorList>
    </citation>
    <scope>NUCLEOTIDE SEQUENCE [LARGE SCALE GENOMIC DNA]</scope>
    <source>
        <strain evidence="2 3">ACD0624</strain>
    </source>
</reference>
<feature type="coiled-coil region" evidence="1">
    <location>
        <begin position="22"/>
        <end position="76"/>
    </location>
</feature>
<keyword evidence="1" id="KW-0175">Coiled coil</keyword>
<dbReference type="EMBL" id="JBBBZM010000221">
    <property type="protein sequence ID" value="KAL0631682.1"/>
    <property type="molecule type" value="Genomic_DNA"/>
</dbReference>
<dbReference type="Proteomes" id="UP001447188">
    <property type="component" value="Unassembled WGS sequence"/>
</dbReference>